<dbReference type="InterPro" id="IPR016158">
    <property type="entry name" value="Cullin_homology"/>
</dbReference>
<evidence type="ECO:0000256" key="2">
    <source>
        <dbReference type="ARBA" id="ARBA00022499"/>
    </source>
</evidence>
<keyword evidence="8" id="KW-1185">Reference proteome</keyword>
<sequence length="193" mass="22589">MFRLFNRVQDGLKTVVDCVSQYLREQGKSLVTEEDGGKGDALSFVQNLLDLKDRFDHFLHHSFNGERQFKQMIASDFEYFLNLNRKSPEYLSLFVDDKLKKGLKGMTEQEIEQVLDKTMVLFRYLQEKDLFERYYKQHLAKRLLLNKSVSDDSEKNMISKLKASSIPLFRLSRIGIWVPGPSLLFTEILIGRP</sequence>
<evidence type="ECO:0000259" key="6">
    <source>
        <dbReference type="PROSITE" id="PS50069"/>
    </source>
</evidence>
<dbReference type="InterPro" id="IPR016159">
    <property type="entry name" value="Cullin_repeat-like_dom_sf"/>
</dbReference>
<comment type="caution">
    <text evidence="7">The sequence shown here is derived from an EMBL/GenBank/DDBJ whole genome shotgun (WGS) entry which is preliminary data.</text>
</comment>
<dbReference type="FunFam" id="1.20.1310.10:FF:000002">
    <property type="entry name" value="cullin-3 isoform X1"/>
    <property type="match status" value="1"/>
</dbReference>
<evidence type="ECO:0000256" key="4">
    <source>
        <dbReference type="PROSITE-ProRule" id="PRU00330"/>
    </source>
</evidence>
<name>A0AAQ4D8X5_AMBAM</name>
<keyword evidence="2" id="KW-1017">Isopeptide bond</keyword>
<dbReference type="InterPro" id="IPR045093">
    <property type="entry name" value="Cullin"/>
</dbReference>
<evidence type="ECO:0000313" key="8">
    <source>
        <dbReference type="Proteomes" id="UP001321473"/>
    </source>
</evidence>
<evidence type="ECO:0000313" key="7">
    <source>
        <dbReference type="EMBL" id="KAK8758915.1"/>
    </source>
</evidence>
<evidence type="ECO:0000256" key="3">
    <source>
        <dbReference type="ARBA" id="ARBA00022843"/>
    </source>
</evidence>
<dbReference type="EMBL" id="JARKHS020033607">
    <property type="protein sequence ID" value="KAK8758915.1"/>
    <property type="molecule type" value="Genomic_DNA"/>
</dbReference>
<proteinExistence type="inferred from homology"/>
<protein>
    <recommendedName>
        <fullName evidence="6">Cullin family profile domain-containing protein</fullName>
    </recommendedName>
</protein>
<comment type="similarity">
    <text evidence="1 4 5">Belongs to the cullin family.</text>
</comment>
<dbReference type="SUPFAM" id="SSF74788">
    <property type="entry name" value="Cullin repeat-like"/>
    <property type="match status" value="1"/>
</dbReference>
<dbReference type="Gene3D" id="1.20.1310.10">
    <property type="entry name" value="Cullin Repeats"/>
    <property type="match status" value="2"/>
</dbReference>
<dbReference type="GO" id="GO:0006511">
    <property type="term" value="P:ubiquitin-dependent protein catabolic process"/>
    <property type="evidence" value="ECO:0007669"/>
    <property type="project" value="InterPro"/>
</dbReference>
<dbReference type="InterPro" id="IPR036317">
    <property type="entry name" value="Cullin_homology_sf"/>
</dbReference>
<feature type="domain" description="Cullin family profile" evidence="6">
    <location>
        <begin position="86"/>
        <end position="162"/>
    </location>
</feature>
<dbReference type="InterPro" id="IPR001373">
    <property type="entry name" value="Cullin_N"/>
</dbReference>
<dbReference type="SUPFAM" id="SSF75632">
    <property type="entry name" value="Cullin homology domain"/>
    <property type="match status" value="1"/>
</dbReference>
<dbReference type="Proteomes" id="UP001321473">
    <property type="component" value="Unassembled WGS sequence"/>
</dbReference>
<dbReference type="PROSITE" id="PS50069">
    <property type="entry name" value="CULLIN_2"/>
    <property type="match status" value="1"/>
</dbReference>
<dbReference type="PANTHER" id="PTHR11932">
    <property type="entry name" value="CULLIN"/>
    <property type="match status" value="1"/>
</dbReference>
<reference evidence="7 8" key="1">
    <citation type="journal article" date="2023" name="Arcadia Sci">
        <title>De novo assembly of a long-read Amblyomma americanum tick genome.</title>
        <authorList>
            <person name="Chou S."/>
            <person name="Poskanzer K.E."/>
            <person name="Rollins M."/>
            <person name="Thuy-Boun P.S."/>
        </authorList>
    </citation>
    <scope>NUCLEOTIDE SEQUENCE [LARGE SCALE GENOMIC DNA]</scope>
    <source>
        <strain evidence="7">F_SG_1</strain>
        <tissue evidence="7">Salivary glands</tissue>
    </source>
</reference>
<dbReference type="GO" id="GO:0031625">
    <property type="term" value="F:ubiquitin protein ligase binding"/>
    <property type="evidence" value="ECO:0007669"/>
    <property type="project" value="InterPro"/>
</dbReference>
<dbReference type="AlphaFoldDB" id="A0AAQ4D8X5"/>
<organism evidence="7 8">
    <name type="scientific">Amblyomma americanum</name>
    <name type="common">Lone star tick</name>
    <dbReference type="NCBI Taxonomy" id="6943"/>
    <lineage>
        <taxon>Eukaryota</taxon>
        <taxon>Metazoa</taxon>
        <taxon>Ecdysozoa</taxon>
        <taxon>Arthropoda</taxon>
        <taxon>Chelicerata</taxon>
        <taxon>Arachnida</taxon>
        <taxon>Acari</taxon>
        <taxon>Parasitiformes</taxon>
        <taxon>Ixodida</taxon>
        <taxon>Ixodoidea</taxon>
        <taxon>Ixodidae</taxon>
        <taxon>Amblyomminae</taxon>
        <taxon>Amblyomma</taxon>
    </lineage>
</organism>
<dbReference type="SMART" id="SM00182">
    <property type="entry name" value="CULLIN"/>
    <property type="match status" value="1"/>
</dbReference>
<evidence type="ECO:0000256" key="1">
    <source>
        <dbReference type="ARBA" id="ARBA00006019"/>
    </source>
</evidence>
<gene>
    <name evidence="7" type="ORF">V5799_003454</name>
</gene>
<evidence type="ECO:0000256" key="5">
    <source>
        <dbReference type="RuleBase" id="RU003829"/>
    </source>
</evidence>
<accession>A0AAQ4D8X5</accession>
<dbReference type="Pfam" id="PF00888">
    <property type="entry name" value="Cullin"/>
    <property type="match status" value="1"/>
</dbReference>
<keyword evidence="3" id="KW-0832">Ubl conjugation</keyword>